<protein>
    <submittedName>
        <fullName evidence="2">Uncharacterized protein</fullName>
    </submittedName>
</protein>
<keyword evidence="1" id="KW-1133">Transmembrane helix</keyword>
<name>A0A084EI75_SPHYA</name>
<dbReference type="RefSeq" id="WP_037520756.1">
    <property type="nucleotide sequence ID" value="NZ_JGVR01000020.1"/>
</dbReference>
<keyword evidence="1" id="KW-0812">Transmembrane</keyword>
<comment type="caution">
    <text evidence="2">The sequence shown here is derived from an EMBL/GenBank/DDBJ whole genome shotgun (WGS) entry which is preliminary data.</text>
</comment>
<accession>A0A084EI75</accession>
<evidence type="ECO:0000256" key="1">
    <source>
        <dbReference type="SAM" id="Phobius"/>
    </source>
</evidence>
<dbReference type="AlphaFoldDB" id="A0A084EI75"/>
<keyword evidence="1" id="KW-0472">Membrane</keyword>
<evidence type="ECO:0000313" key="3">
    <source>
        <dbReference type="Proteomes" id="UP000028534"/>
    </source>
</evidence>
<reference evidence="2 3" key="1">
    <citation type="submission" date="2014-03" db="EMBL/GenBank/DDBJ databases">
        <title>Genome sequence of Sphingobium yanoikuyae B1.</title>
        <authorList>
            <person name="Gan H.M."/>
            <person name="Gan H.Y."/>
            <person name="Savka M.A."/>
        </authorList>
    </citation>
    <scope>NUCLEOTIDE SEQUENCE [LARGE SCALE GENOMIC DNA]</scope>
    <source>
        <strain evidence="2 3">B1</strain>
    </source>
</reference>
<proteinExistence type="predicted"/>
<organism evidence="2 3">
    <name type="scientific">Sphingobium yanoikuyae</name>
    <name type="common">Sphingomonas yanoikuyae</name>
    <dbReference type="NCBI Taxonomy" id="13690"/>
    <lineage>
        <taxon>Bacteria</taxon>
        <taxon>Pseudomonadati</taxon>
        <taxon>Pseudomonadota</taxon>
        <taxon>Alphaproteobacteria</taxon>
        <taxon>Sphingomonadales</taxon>
        <taxon>Sphingomonadaceae</taxon>
        <taxon>Sphingobium</taxon>
    </lineage>
</organism>
<feature type="transmembrane region" description="Helical" evidence="1">
    <location>
        <begin position="15"/>
        <end position="34"/>
    </location>
</feature>
<gene>
    <name evidence="2" type="ORF">CP98_03150</name>
</gene>
<sequence length="59" mass="6527">MAEVNVTISLRKRRWFFAALTMMAIGCAIVSLLSGRIADWLSDKGAGLLARHGFIYEVV</sequence>
<dbReference type="Proteomes" id="UP000028534">
    <property type="component" value="Unassembled WGS sequence"/>
</dbReference>
<evidence type="ECO:0000313" key="2">
    <source>
        <dbReference type="EMBL" id="KEZ17667.1"/>
    </source>
</evidence>
<dbReference type="EMBL" id="JGVR01000020">
    <property type="protein sequence ID" value="KEZ17667.1"/>
    <property type="molecule type" value="Genomic_DNA"/>
</dbReference>
<dbReference type="PATRIC" id="fig|13690.10.peg.3229"/>